<dbReference type="Gene3D" id="3.10.450.50">
    <property type="match status" value="2"/>
</dbReference>
<dbReference type="Pfam" id="PF14534">
    <property type="entry name" value="DUF4440"/>
    <property type="match status" value="1"/>
</dbReference>
<proteinExistence type="predicted"/>
<dbReference type="EMBL" id="VOQQ01000001">
    <property type="protein sequence ID" value="TXC62353.1"/>
    <property type="molecule type" value="Genomic_DNA"/>
</dbReference>
<feature type="region of interest" description="Disordered" evidence="1">
    <location>
        <begin position="1"/>
        <end position="21"/>
    </location>
</feature>
<organism evidence="3 4">
    <name type="scientific">Allosphingosinicella ginsenosidimutans</name>
    <dbReference type="NCBI Taxonomy" id="1176539"/>
    <lineage>
        <taxon>Bacteria</taxon>
        <taxon>Pseudomonadati</taxon>
        <taxon>Pseudomonadota</taxon>
        <taxon>Alphaproteobacteria</taxon>
        <taxon>Sphingomonadales</taxon>
        <taxon>Sphingomonadaceae</taxon>
        <taxon>Allosphingosinicella</taxon>
    </lineage>
</organism>
<dbReference type="AlphaFoldDB" id="A0A5C6TPP9"/>
<keyword evidence="4" id="KW-1185">Reference proteome</keyword>
<evidence type="ECO:0000313" key="4">
    <source>
        <dbReference type="Proteomes" id="UP000321249"/>
    </source>
</evidence>
<comment type="caution">
    <text evidence="3">The sequence shown here is derived from an EMBL/GenBank/DDBJ whole genome shotgun (WGS) entry which is preliminary data.</text>
</comment>
<dbReference type="InterPro" id="IPR032710">
    <property type="entry name" value="NTF2-like_dom_sf"/>
</dbReference>
<dbReference type="SUPFAM" id="SSF54427">
    <property type="entry name" value="NTF2-like"/>
    <property type="match status" value="1"/>
</dbReference>
<feature type="region of interest" description="Disordered" evidence="1">
    <location>
        <begin position="91"/>
        <end position="112"/>
    </location>
</feature>
<protein>
    <submittedName>
        <fullName evidence="3">Nuclear transport factor 2 family protein</fullName>
    </submittedName>
</protein>
<accession>A0A5C6TPP9</accession>
<feature type="domain" description="DUF4440" evidence="2">
    <location>
        <begin position="320"/>
        <end position="421"/>
    </location>
</feature>
<evidence type="ECO:0000256" key="1">
    <source>
        <dbReference type="SAM" id="MobiDB-lite"/>
    </source>
</evidence>
<dbReference type="InterPro" id="IPR027843">
    <property type="entry name" value="DUF4440"/>
</dbReference>
<gene>
    <name evidence="3" type="ORF">FRZ32_00985</name>
</gene>
<sequence>MGDLPPRHPGPGAVRSAGACVQPRLHPDPICAGFRGRSARSGERPVGSCGDRCGDRTRRYALDHPRPAGAGLHLLFHGRRDDRRQYRDLSGHLRARRAGPAGAEPGERRHPAGEPQLILQGAPVERPAPFAENPSSAATVVAGPCMRSLPMGWMVRSMLGAAMSLAALAGARAQPPSALDSLIAAERAFADYTAANGIKRGFLAYAADQAFSFRPGPTPIRPRLQAMPDAVPPGEPLRWWPLYAGVANSGDLGFTSGGVNGPTRYFTVWLRQEDGRWRWVYDGGVDLAAPLPGSPTDPVVRLAPAAGGAGSPELALAELARIENQLAEAAAEDSAAAHRAWLAADALIAGSPVATLPRTADHEAELARWPARVSLRRQGGVASRDGDLAFTWGEARWRDGDSPRWGHYARMWQKQPDGWRMVADLQLKAEGEPPAE</sequence>
<evidence type="ECO:0000259" key="2">
    <source>
        <dbReference type="Pfam" id="PF14534"/>
    </source>
</evidence>
<dbReference type="Proteomes" id="UP000321249">
    <property type="component" value="Unassembled WGS sequence"/>
</dbReference>
<reference evidence="3 4" key="1">
    <citation type="journal article" date="2015" name="J. Microbiol.">
        <title>Sphingosinicella ginsenosidimutans sp. nov., with ginsenoside converting activity.</title>
        <authorList>
            <person name="Kim J.K."/>
            <person name="Kang M.S."/>
            <person name="Park S.C."/>
            <person name="Kim K.M."/>
            <person name="Choi K."/>
            <person name="Yoon M.H."/>
            <person name="Im W.T."/>
        </authorList>
    </citation>
    <scope>NUCLEOTIDE SEQUENCE [LARGE SCALE GENOMIC DNA]</scope>
    <source>
        <strain evidence="3 4">BS-11</strain>
    </source>
</reference>
<evidence type="ECO:0000313" key="3">
    <source>
        <dbReference type="EMBL" id="TXC62353.1"/>
    </source>
</evidence>
<name>A0A5C6TPP9_9SPHN</name>